<evidence type="ECO:0000256" key="2">
    <source>
        <dbReference type="ARBA" id="ARBA00023004"/>
    </source>
</evidence>
<protein>
    <recommendedName>
        <fullName evidence="5">Cytochrome c domain-containing protein</fullName>
    </recommendedName>
</protein>
<evidence type="ECO:0000259" key="5">
    <source>
        <dbReference type="PROSITE" id="PS51007"/>
    </source>
</evidence>
<dbReference type="PROSITE" id="PS51007">
    <property type="entry name" value="CYTC"/>
    <property type="match status" value="1"/>
</dbReference>
<keyword evidence="1 3" id="KW-0479">Metal-binding</keyword>
<keyword evidence="4" id="KW-1133">Transmembrane helix</keyword>
<name>A0ABS6RUA2_9BACT</name>
<reference evidence="6 7" key="1">
    <citation type="journal article" date="2020" name="J Geophys Res Biogeosci">
        <title>Magnetotaxis as an Adaptation to Enable Bacterial Shuttling of Microbial Sulfur and Sulfur Cycling Across Aquatic Oxic#Anoxic Interfaces.</title>
        <authorList>
            <person name="Li J."/>
            <person name="Liu P."/>
            <person name="Wang J."/>
            <person name="Roberts A.P."/>
            <person name="Pan Y."/>
        </authorList>
    </citation>
    <scope>NUCLEOTIDE SEQUENCE [LARGE SCALE GENOMIC DNA]</scope>
    <source>
        <strain evidence="6 7">MYR-1_YQ</strain>
    </source>
</reference>
<proteinExistence type="predicted"/>
<dbReference type="InterPro" id="IPR009056">
    <property type="entry name" value="Cyt_c-like_dom"/>
</dbReference>
<keyword evidence="2 3" id="KW-0408">Iron</keyword>
<feature type="domain" description="Cytochrome c" evidence="5">
    <location>
        <begin position="48"/>
        <end position="147"/>
    </location>
</feature>
<keyword evidence="4" id="KW-0472">Membrane</keyword>
<sequence length="174" mass="18797">MKGGAIKLIILVVGINIFFAYIGLYFLPQSQSLPPTTIKIEKGIALDELISIGESITFGKGQCMVCHPMKPETGMRAPAMATIGADMVKAAKERNIPVETYIFEGLVNPAEYIQKGFENMMPPVHKPPTSLTDGELIAIAVFMQSKGANVTISYPDSIPVLQDQIKKEAKKGGS</sequence>
<keyword evidence="4" id="KW-0812">Transmembrane</keyword>
<dbReference type="EMBL" id="JABXWD010000011">
    <property type="protein sequence ID" value="MBV6340200.1"/>
    <property type="molecule type" value="Genomic_DNA"/>
</dbReference>
<gene>
    <name evidence="6" type="ORF">HWQ67_01250</name>
</gene>
<comment type="caution">
    <text evidence="6">The sequence shown here is derived from an EMBL/GenBank/DDBJ whole genome shotgun (WGS) entry which is preliminary data.</text>
</comment>
<evidence type="ECO:0000256" key="3">
    <source>
        <dbReference type="PROSITE-ProRule" id="PRU00433"/>
    </source>
</evidence>
<dbReference type="RefSeq" id="WP_218250823.1">
    <property type="nucleotide sequence ID" value="NZ_JABXWD010000011.1"/>
</dbReference>
<evidence type="ECO:0000313" key="6">
    <source>
        <dbReference type="EMBL" id="MBV6340200.1"/>
    </source>
</evidence>
<evidence type="ECO:0000256" key="1">
    <source>
        <dbReference type="ARBA" id="ARBA00022723"/>
    </source>
</evidence>
<feature type="transmembrane region" description="Helical" evidence="4">
    <location>
        <begin position="6"/>
        <end position="27"/>
    </location>
</feature>
<dbReference type="Proteomes" id="UP001196980">
    <property type="component" value="Unassembled WGS sequence"/>
</dbReference>
<evidence type="ECO:0000313" key="7">
    <source>
        <dbReference type="Proteomes" id="UP001196980"/>
    </source>
</evidence>
<organism evidence="6 7">
    <name type="scientific">Candidatus Magnetobacterium casense</name>
    <dbReference type="NCBI Taxonomy" id="1455061"/>
    <lineage>
        <taxon>Bacteria</taxon>
        <taxon>Pseudomonadati</taxon>
        <taxon>Nitrospirota</taxon>
        <taxon>Thermodesulfovibrionia</taxon>
        <taxon>Thermodesulfovibrionales</taxon>
        <taxon>Candidatus Magnetobacteriaceae</taxon>
        <taxon>Candidatus Magnetobacterium</taxon>
    </lineage>
</organism>
<keyword evidence="3" id="KW-0349">Heme</keyword>
<accession>A0ABS6RUA2</accession>
<evidence type="ECO:0000256" key="4">
    <source>
        <dbReference type="SAM" id="Phobius"/>
    </source>
</evidence>
<keyword evidence="7" id="KW-1185">Reference proteome</keyword>